<dbReference type="PROSITE" id="PS00018">
    <property type="entry name" value="EF_HAND_1"/>
    <property type="match status" value="1"/>
</dbReference>
<dbReference type="Gene3D" id="3.30.460.20">
    <property type="entry name" value="CorA soluble domain-like"/>
    <property type="match status" value="1"/>
</dbReference>
<organism evidence="13 14">
    <name type="scientific">Effrenium voratum</name>
    <dbReference type="NCBI Taxonomy" id="2562239"/>
    <lineage>
        <taxon>Eukaryota</taxon>
        <taxon>Sar</taxon>
        <taxon>Alveolata</taxon>
        <taxon>Dinophyceae</taxon>
        <taxon>Suessiales</taxon>
        <taxon>Symbiodiniaceae</taxon>
        <taxon>Effrenium</taxon>
    </lineage>
</organism>
<keyword evidence="8 11" id="KW-0472">Membrane</keyword>
<feature type="region of interest" description="Disordered" evidence="10">
    <location>
        <begin position="1"/>
        <end position="42"/>
    </location>
</feature>
<dbReference type="GO" id="GO:0005886">
    <property type="term" value="C:plasma membrane"/>
    <property type="evidence" value="ECO:0007669"/>
    <property type="project" value="UniProtKB-SubCell"/>
</dbReference>
<comment type="caution">
    <text evidence="13">The sequence shown here is derived from an EMBL/GenBank/DDBJ whole genome shotgun (WGS) entry which is preliminary data.</text>
</comment>
<name>A0AA36NBC8_9DINO</name>
<feature type="region of interest" description="Disordered" evidence="10">
    <location>
        <begin position="99"/>
        <end position="123"/>
    </location>
</feature>
<evidence type="ECO:0000256" key="2">
    <source>
        <dbReference type="ARBA" id="ARBA00009765"/>
    </source>
</evidence>
<dbReference type="InterPro" id="IPR002048">
    <property type="entry name" value="EF_hand_dom"/>
</dbReference>
<feature type="coiled-coil region" evidence="9">
    <location>
        <begin position="510"/>
        <end position="537"/>
    </location>
</feature>
<dbReference type="Proteomes" id="UP001178507">
    <property type="component" value="Unassembled WGS sequence"/>
</dbReference>
<reference evidence="13" key="1">
    <citation type="submission" date="2023-08" db="EMBL/GenBank/DDBJ databases">
        <authorList>
            <person name="Chen Y."/>
            <person name="Shah S."/>
            <person name="Dougan E. K."/>
            <person name="Thang M."/>
            <person name="Chan C."/>
        </authorList>
    </citation>
    <scope>NUCLEOTIDE SEQUENCE</scope>
</reference>
<evidence type="ECO:0000256" key="10">
    <source>
        <dbReference type="SAM" id="MobiDB-lite"/>
    </source>
</evidence>
<sequence>MNSNAWHGCMSSLAPNGGPAVEPPEDPWSEQKIPSKATASAEEVLRELAPHWSAQANAQKTLASEMVVSVQDLALLDREDLRELGLNMAERARVLRLRPGGPGGGFASPHRTGTASEVSEPGVGRMERLSSDLLLSTQEPRPMHKSKSVCSTAASRAEEEQRLDEIEGQADFWVSCLASSAQVAPSASLLQQGDVRENILEAFFDCTPERVREVFANLDSDGDGRVSVQELKVGLEQCGLTGIDNDTLSKVFEHVKGSARTLHLQHFETILCRMRLAGLLVRPWFGKLAVLDFVPGKVTETQVGGGNMCQFFFGHRPGRSSVTSPVRWVHMQNFDTHQLFALTVKYTLHPLSVEDVIEQCQTKIDRLGCHFFLTIELLTVDANSVQGRQPVRVRGQHVAAFCSGPPLLDTLITVTQADRKFSEDWPGGAPPAPPQELAYGPGWPQRLRQRLTAARSRLRERRADALLYALVDLCADELVAVTRAFVTRLTWLEEDLRIRGDKSLLDLGEVSLAQLQLATLSRRLRSLQRLVRRAGEQPQLSVTGSADYWKDCADHLEEAYEDTMQMKERCDALKASHEQVQERGQAEQLQLQHDEAARQAEKMNHILFFLTVGSTIFTPVTFMSSVYGMNFANVEGVPTIPELLDARGYQNFWTGVICYFLVAGCCVVLVYQRFHGKGNHHKSFCRTPCGSSCRCCCR</sequence>
<dbReference type="SUPFAM" id="SSF47473">
    <property type="entry name" value="EF-hand"/>
    <property type="match status" value="1"/>
</dbReference>
<dbReference type="PANTHER" id="PTHR46494">
    <property type="entry name" value="CORA FAMILY METAL ION TRANSPORTER (EUROFUNG)"/>
    <property type="match status" value="1"/>
</dbReference>
<feature type="transmembrane region" description="Helical" evidence="11">
    <location>
        <begin position="652"/>
        <end position="671"/>
    </location>
</feature>
<protein>
    <recommendedName>
        <fullName evidence="12">EF-hand domain-containing protein</fullName>
    </recommendedName>
</protein>
<evidence type="ECO:0000259" key="12">
    <source>
        <dbReference type="PROSITE" id="PS50222"/>
    </source>
</evidence>
<keyword evidence="5 11" id="KW-0812">Transmembrane</keyword>
<comment type="subcellular location">
    <subcellularLocation>
        <location evidence="1">Cell membrane</location>
        <topology evidence="1">Multi-pass membrane protein</topology>
    </subcellularLocation>
</comment>
<dbReference type="GO" id="GO:0000287">
    <property type="term" value="F:magnesium ion binding"/>
    <property type="evidence" value="ECO:0007669"/>
    <property type="project" value="TreeGrafter"/>
</dbReference>
<dbReference type="PROSITE" id="PS50222">
    <property type="entry name" value="EF_HAND_2"/>
    <property type="match status" value="1"/>
</dbReference>
<dbReference type="InterPro" id="IPR011992">
    <property type="entry name" value="EF-hand-dom_pair"/>
</dbReference>
<dbReference type="SUPFAM" id="SSF144083">
    <property type="entry name" value="Magnesium transport protein CorA, transmembrane region"/>
    <property type="match status" value="1"/>
</dbReference>
<keyword evidence="14" id="KW-1185">Reference proteome</keyword>
<accession>A0AA36NBC8</accession>
<keyword evidence="3" id="KW-0813">Transport</keyword>
<gene>
    <name evidence="13" type="ORF">EVOR1521_LOCUS24205</name>
</gene>
<keyword evidence="9" id="KW-0175">Coiled coil</keyword>
<evidence type="ECO:0000256" key="3">
    <source>
        <dbReference type="ARBA" id="ARBA00022448"/>
    </source>
</evidence>
<proteinExistence type="inferred from homology"/>
<keyword evidence="7 11" id="KW-1133">Transmembrane helix</keyword>
<evidence type="ECO:0000256" key="8">
    <source>
        <dbReference type="ARBA" id="ARBA00023136"/>
    </source>
</evidence>
<evidence type="ECO:0000256" key="4">
    <source>
        <dbReference type="ARBA" id="ARBA00022475"/>
    </source>
</evidence>
<dbReference type="SUPFAM" id="SSF143865">
    <property type="entry name" value="CorA soluble domain-like"/>
    <property type="match status" value="1"/>
</dbReference>
<keyword evidence="4" id="KW-1003">Cell membrane</keyword>
<evidence type="ECO:0000313" key="14">
    <source>
        <dbReference type="Proteomes" id="UP001178507"/>
    </source>
</evidence>
<evidence type="ECO:0000256" key="11">
    <source>
        <dbReference type="SAM" id="Phobius"/>
    </source>
</evidence>
<dbReference type="EMBL" id="CAUJNA010003394">
    <property type="protein sequence ID" value="CAJ1400972.1"/>
    <property type="molecule type" value="Genomic_DNA"/>
</dbReference>
<dbReference type="Gene3D" id="1.10.238.10">
    <property type="entry name" value="EF-hand"/>
    <property type="match status" value="1"/>
</dbReference>
<feature type="transmembrane region" description="Helical" evidence="11">
    <location>
        <begin position="606"/>
        <end position="632"/>
    </location>
</feature>
<dbReference type="GO" id="GO:0050897">
    <property type="term" value="F:cobalt ion binding"/>
    <property type="evidence" value="ECO:0007669"/>
    <property type="project" value="TreeGrafter"/>
</dbReference>
<evidence type="ECO:0000256" key="5">
    <source>
        <dbReference type="ARBA" id="ARBA00022692"/>
    </source>
</evidence>
<dbReference type="PANTHER" id="PTHR46494:SF1">
    <property type="entry name" value="CORA FAMILY METAL ION TRANSPORTER (EUROFUNG)"/>
    <property type="match status" value="1"/>
</dbReference>
<feature type="domain" description="EF-hand" evidence="12">
    <location>
        <begin position="206"/>
        <end position="241"/>
    </location>
</feature>
<evidence type="ECO:0000256" key="7">
    <source>
        <dbReference type="ARBA" id="ARBA00022989"/>
    </source>
</evidence>
<keyword evidence="6" id="KW-0106">Calcium</keyword>
<dbReference type="Gene3D" id="1.20.58.340">
    <property type="entry name" value="Magnesium transport protein CorA, transmembrane region"/>
    <property type="match status" value="2"/>
</dbReference>
<dbReference type="SMART" id="SM00054">
    <property type="entry name" value="EFh"/>
    <property type="match status" value="1"/>
</dbReference>
<dbReference type="InterPro" id="IPR045863">
    <property type="entry name" value="CorA_TM1_TM2"/>
</dbReference>
<dbReference type="Pfam" id="PF01544">
    <property type="entry name" value="CorA"/>
    <property type="match status" value="1"/>
</dbReference>
<dbReference type="InterPro" id="IPR002523">
    <property type="entry name" value="MgTranspt_CorA/ZnTranspt_ZntB"/>
</dbReference>
<dbReference type="InterPro" id="IPR018247">
    <property type="entry name" value="EF_Hand_1_Ca_BS"/>
</dbReference>
<comment type="similarity">
    <text evidence="2">Belongs to the CorA metal ion transporter (MIT) (TC 1.A.35) family.</text>
</comment>
<dbReference type="GO" id="GO:0005509">
    <property type="term" value="F:calcium ion binding"/>
    <property type="evidence" value="ECO:0007669"/>
    <property type="project" value="InterPro"/>
</dbReference>
<dbReference type="GO" id="GO:0015095">
    <property type="term" value="F:magnesium ion transmembrane transporter activity"/>
    <property type="evidence" value="ECO:0007669"/>
    <property type="project" value="TreeGrafter"/>
</dbReference>
<dbReference type="GO" id="GO:0015087">
    <property type="term" value="F:cobalt ion transmembrane transporter activity"/>
    <property type="evidence" value="ECO:0007669"/>
    <property type="project" value="TreeGrafter"/>
</dbReference>
<evidence type="ECO:0000256" key="1">
    <source>
        <dbReference type="ARBA" id="ARBA00004651"/>
    </source>
</evidence>
<evidence type="ECO:0000256" key="9">
    <source>
        <dbReference type="SAM" id="Coils"/>
    </source>
</evidence>
<dbReference type="InterPro" id="IPR045861">
    <property type="entry name" value="CorA_cytoplasmic_dom"/>
</dbReference>
<evidence type="ECO:0000256" key="6">
    <source>
        <dbReference type="ARBA" id="ARBA00022837"/>
    </source>
</evidence>
<dbReference type="AlphaFoldDB" id="A0AA36NBC8"/>
<evidence type="ECO:0000313" key="13">
    <source>
        <dbReference type="EMBL" id="CAJ1400972.1"/>
    </source>
</evidence>